<evidence type="ECO:0000313" key="3">
    <source>
        <dbReference type="Proteomes" id="UP000294545"/>
    </source>
</evidence>
<name>A0A4R1MY40_9FIRM</name>
<evidence type="ECO:0000256" key="1">
    <source>
        <dbReference type="SAM" id="Phobius"/>
    </source>
</evidence>
<reference evidence="2 3" key="1">
    <citation type="submission" date="2019-03" db="EMBL/GenBank/DDBJ databases">
        <title>Genomic Encyclopedia of Type Strains, Phase IV (KMG-IV): sequencing the most valuable type-strain genomes for metagenomic binning, comparative biology and taxonomic classification.</title>
        <authorList>
            <person name="Goeker M."/>
        </authorList>
    </citation>
    <scope>NUCLEOTIDE SEQUENCE [LARGE SCALE GENOMIC DNA]</scope>
    <source>
        <strain evidence="2 3">DSM 24176</strain>
    </source>
</reference>
<gene>
    <name evidence="2" type="ORF">EDC19_0544</name>
</gene>
<keyword evidence="1" id="KW-0812">Transmembrane</keyword>
<protein>
    <submittedName>
        <fullName evidence="2">Uncharacterized protein</fullName>
    </submittedName>
</protein>
<comment type="caution">
    <text evidence="2">The sequence shown here is derived from an EMBL/GenBank/DDBJ whole genome shotgun (WGS) entry which is preliminary data.</text>
</comment>
<dbReference type="AlphaFoldDB" id="A0A4R1MY40"/>
<keyword evidence="1" id="KW-0472">Membrane</keyword>
<feature type="transmembrane region" description="Helical" evidence="1">
    <location>
        <begin position="6"/>
        <end position="24"/>
    </location>
</feature>
<accession>A0A4R1MY40</accession>
<dbReference type="Proteomes" id="UP000294545">
    <property type="component" value="Unassembled WGS sequence"/>
</dbReference>
<keyword evidence="3" id="KW-1185">Reference proteome</keyword>
<sequence>MKKRSLIFIGAILAIFIIVFVIALNNTKPGSFVYNTFKKSDSEWTLDEAKAKGQVKLDFRKGEAGEFKILPFKFEGGLDRGYEVYFKNEGPNEVKLNFREVEWSTETAKEDLQVESYFIAPGEELTTEFFNQTGDEDAKFWITISDPTEPRPMIQGEFYISQ</sequence>
<dbReference type="EMBL" id="SMGQ01000011">
    <property type="protein sequence ID" value="TCK98126.1"/>
    <property type="molecule type" value="Genomic_DNA"/>
</dbReference>
<proteinExistence type="predicted"/>
<dbReference type="RefSeq" id="WP_132280143.1">
    <property type="nucleotide sequence ID" value="NZ_SMGQ01000011.1"/>
</dbReference>
<organism evidence="2 3">
    <name type="scientific">Natranaerovirga hydrolytica</name>
    <dbReference type="NCBI Taxonomy" id="680378"/>
    <lineage>
        <taxon>Bacteria</taxon>
        <taxon>Bacillati</taxon>
        <taxon>Bacillota</taxon>
        <taxon>Clostridia</taxon>
        <taxon>Lachnospirales</taxon>
        <taxon>Natranaerovirgaceae</taxon>
        <taxon>Natranaerovirga</taxon>
    </lineage>
</organism>
<evidence type="ECO:0000313" key="2">
    <source>
        <dbReference type="EMBL" id="TCK98126.1"/>
    </source>
</evidence>
<keyword evidence="1" id="KW-1133">Transmembrane helix</keyword>
<dbReference type="OrthoDB" id="9945164at2"/>